<evidence type="ECO:0000256" key="3">
    <source>
        <dbReference type="ARBA" id="ARBA00023002"/>
    </source>
</evidence>
<evidence type="ECO:0000256" key="2">
    <source>
        <dbReference type="ARBA" id="ARBA00022723"/>
    </source>
</evidence>
<dbReference type="Proteomes" id="UP001224775">
    <property type="component" value="Unassembled WGS sequence"/>
</dbReference>
<keyword evidence="3 6" id="KW-0560">Oxidoreductase</keyword>
<dbReference type="NCBIfam" id="NF009725">
    <property type="entry name" value="PRK13252.1"/>
    <property type="match status" value="1"/>
</dbReference>
<dbReference type="EC" id="1.2.1.8" evidence="8"/>
<dbReference type="EMBL" id="JATAAI010000017">
    <property type="protein sequence ID" value="KAK1739700.1"/>
    <property type="molecule type" value="Genomic_DNA"/>
</dbReference>
<evidence type="ECO:0000256" key="5">
    <source>
        <dbReference type="PROSITE-ProRule" id="PRU10007"/>
    </source>
</evidence>
<keyword evidence="9" id="KW-1185">Reference proteome</keyword>
<keyword evidence="4" id="KW-0520">NAD</keyword>
<name>A0AAD8Y6V6_9STRA</name>
<comment type="similarity">
    <text evidence="1 6">Belongs to the aldehyde dehydrogenase family.</text>
</comment>
<dbReference type="AlphaFoldDB" id="A0AAD8Y6V6"/>
<evidence type="ECO:0000256" key="4">
    <source>
        <dbReference type="ARBA" id="ARBA00023027"/>
    </source>
</evidence>
<dbReference type="SUPFAM" id="SSF53720">
    <property type="entry name" value="ALDH-like"/>
    <property type="match status" value="1"/>
</dbReference>
<dbReference type="Gene3D" id="3.40.309.10">
    <property type="entry name" value="Aldehyde Dehydrogenase, Chain A, domain 2"/>
    <property type="match status" value="1"/>
</dbReference>
<sequence>MATSTLLKPFIAKSTKDCLVANIKQGRRHTLINPVNAKPQNYYYHQTQSSELQHALECATQAQASWASESPGHRASILRTASTIMSQNKELLSEMETSDTGRVIRETKYDVDEGAECLNYYAGLANTLGGEMYKLPGSNLGYTLREPLGVTVGIGAWNYPLQGALWKSVPALAFGNSMIFKPSEYTPSTARWLAECYAEAGVPEGVFQVVLGDGQVGEELVQSELVSKISFTGSAEVGRRVYETAARGMKNVTMELGGKSPLIIFDDADLENAVSASLLANFYSNGQVCSNGTRVFVHESIIEEFVDRLVERTKKLRIGDPRDVNTDIGPMAHNDQFEKVLRYVDIGVKEGATLLHGGKRVNDLPEELREGYFLSPAIFTNCTDDMTICKQEVFGMLMSILSFTSEEEVISRANNTEFGLAAGVFTRDIQRGHRVVGNLQAGVTWINNYNLAPMNLPWGGVKYSGIGRENGTGGLESWTQLKSVYVEMGNVECDYPK</sequence>
<feature type="active site" evidence="5">
    <location>
        <position position="255"/>
    </location>
</feature>
<evidence type="ECO:0000256" key="6">
    <source>
        <dbReference type="RuleBase" id="RU003345"/>
    </source>
</evidence>
<feature type="domain" description="Aldehyde dehydrogenase" evidence="7">
    <location>
        <begin position="27"/>
        <end position="484"/>
    </location>
</feature>
<dbReference type="GO" id="GO:0046872">
    <property type="term" value="F:metal ion binding"/>
    <property type="evidence" value="ECO:0007669"/>
    <property type="project" value="UniProtKB-KW"/>
</dbReference>
<dbReference type="InterPro" id="IPR029510">
    <property type="entry name" value="Ald_DH_CS_GLU"/>
</dbReference>
<dbReference type="InterPro" id="IPR015590">
    <property type="entry name" value="Aldehyde_DH_dom"/>
</dbReference>
<dbReference type="PROSITE" id="PS00687">
    <property type="entry name" value="ALDEHYDE_DEHYDR_GLU"/>
    <property type="match status" value="1"/>
</dbReference>
<evidence type="ECO:0000313" key="8">
    <source>
        <dbReference type="EMBL" id="KAK1739700.1"/>
    </source>
</evidence>
<evidence type="ECO:0000259" key="7">
    <source>
        <dbReference type="Pfam" id="PF00171"/>
    </source>
</evidence>
<reference evidence="8" key="1">
    <citation type="submission" date="2023-06" db="EMBL/GenBank/DDBJ databases">
        <title>Survivors Of The Sea: Transcriptome response of Skeletonema marinoi to long-term dormancy.</title>
        <authorList>
            <person name="Pinder M.I.M."/>
            <person name="Kourtchenko O."/>
            <person name="Robertson E.K."/>
            <person name="Larsson T."/>
            <person name="Maumus F."/>
            <person name="Osuna-Cruz C.M."/>
            <person name="Vancaester E."/>
            <person name="Stenow R."/>
            <person name="Vandepoele K."/>
            <person name="Ploug H."/>
            <person name="Bruchert V."/>
            <person name="Godhe A."/>
            <person name="Topel M."/>
        </authorList>
    </citation>
    <scope>NUCLEOTIDE SEQUENCE</scope>
    <source>
        <strain evidence="8">R05AC</strain>
    </source>
</reference>
<dbReference type="FunFam" id="3.40.309.10:FF:000014">
    <property type="entry name" value="NAD/NADP-dependent betaine aldehyde dehydrogenase"/>
    <property type="match status" value="1"/>
</dbReference>
<dbReference type="Gene3D" id="3.40.605.10">
    <property type="entry name" value="Aldehyde Dehydrogenase, Chain A, domain 1"/>
    <property type="match status" value="1"/>
</dbReference>
<accession>A0AAD8Y6V6</accession>
<dbReference type="InterPro" id="IPR016163">
    <property type="entry name" value="Ald_DH_C"/>
</dbReference>
<evidence type="ECO:0000256" key="1">
    <source>
        <dbReference type="ARBA" id="ARBA00009986"/>
    </source>
</evidence>
<dbReference type="InterPro" id="IPR016160">
    <property type="entry name" value="Ald_DH_CS_CYS"/>
</dbReference>
<comment type="caution">
    <text evidence="8">The sequence shown here is derived from an EMBL/GenBank/DDBJ whole genome shotgun (WGS) entry which is preliminary data.</text>
</comment>
<dbReference type="InterPro" id="IPR016161">
    <property type="entry name" value="Ald_DH/histidinol_DH"/>
</dbReference>
<gene>
    <name evidence="8" type="ORF">QTG54_009459</name>
</gene>
<dbReference type="PANTHER" id="PTHR11699">
    <property type="entry name" value="ALDEHYDE DEHYDROGENASE-RELATED"/>
    <property type="match status" value="1"/>
</dbReference>
<keyword evidence="2" id="KW-0479">Metal-binding</keyword>
<organism evidence="8 9">
    <name type="scientific">Skeletonema marinoi</name>
    <dbReference type="NCBI Taxonomy" id="267567"/>
    <lineage>
        <taxon>Eukaryota</taxon>
        <taxon>Sar</taxon>
        <taxon>Stramenopiles</taxon>
        <taxon>Ochrophyta</taxon>
        <taxon>Bacillariophyta</taxon>
        <taxon>Coscinodiscophyceae</taxon>
        <taxon>Thalassiosirophycidae</taxon>
        <taxon>Thalassiosirales</taxon>
        <taxon>Skeletonemataceae</taxon>
        <taxon>Skeletonema</taxon>
        <taxon>Skeletonema marinoi-dohrnii complex</taxon>
    </lineage>
</organism>
<dbReference type="PROSITE" id="PS00070">
    <property type="entry name" value="ALDEHYDE_DEHYDR_CYS"/>
    <property type="match status" value="1"/>
</dbReference>
<dbReference type="Pfam" id="PF00171">
    <property type="entry name" value="Aldedh"/>
    <property type="match status" value="1"/>
</dbReference>
<dbReference type="FunFam" id="3.40.605.10:FF:000007">
    <property type="entry name" value="NAD/NADP-dependent betaine aldehyde dehydrogenase"/>
    <property type="match status" value="1"/>
</dbReference>
<proteinExistence type="inferred from homology"/>
<dbReference type="GO" id="GO:0008802">
    <property type="term" value="F:betaine-aldehyde dehydrogenase (NAD+) activity"/>
    <property type="evidence" value="ECO:0007669"/>
    <property type="project" value="UniProtKB-EC"/>
</dbReference>
<dbReference type="InterPro" id="IPR016162">
    <property type="entry name" value="Ald_DH_N"/>
</dbReference>
<protein>
    <submittedName>
        <fullName evidence="8">Betaine aldehyde dehydrogenase</fullName>
        <ecNumber evidence="8">1.2.1.8</ecNumber>
    </submittedName>
</protein>
<evidence type="ECO:0000313" key="9">
    <source>
        <dbReference type="Proteomes" id="UP001224775"/>
    </source>
</evidence>